<sequence length="112" mass="11542">MKLSKALAAWGTAEFPAIFKAEVQALGTAALPLQAGMAHSSHVSGDAMTVMVLDTAATPTLLHIRAGIFYAGVIAGSCCSDDPSPVCEQPEYCELRFDIDTVSAAASVTLLG</sequence>
<comment type="caution">
    <text evidence="1">The sequence shown here is derived from an EMBL/GenBank/DDBJ whole genome shotgun (WGS) entry which is preliminary data.</text>
</comment>
<dbReference type="AlphaFoldDB" id="A0A1Y1Q6S7"/>
<dbReference type="STRING" id="1123401.GCA_000621325_00283"/>
<evidence type="ECO:0000313" key="1">
    <source>
        <dbReference type="EMBL" id="OQW97619.1"/>
    </source>
</evidence>
<gene>
    <name evidence="1" type="ORF">BWK73_54055</name>
</gene>
<dbReference type="EMBL" id="MTEJ01000797">
    <property type="protein sequence ID" value="OQW97619.1"/>
    <property type="molecule type" value="Genomic_DNA"/>
</dbReference>
<reference evidence="1 2" key="1">
    <citation type="submission" date="2017-01" db="EMBL/GenBank/DDBJ databases">
        <title>Novel large sulfur bacteria in the metagenomes of groundwater-fed chemosynthetic microbial mats in the Lake Huron basin.</title>
        <authorList>
            <person name="Sharrar A.M."/>
            <person name="Flood B.E."/>
            <person name="Bailey J.V."/>
            <person name="Jones D.S."/>
            <person name="Biddanda B."/>
            <person name="Ruberg S.A."/>
            <person name="Marcus D.N."/>
            <person name="Dick G.J."/>
        </authorList>
    </citation>
    <scope>NUCLEOTIDE SEQUENCE [LARGE SCALE GENOMIC DNA]</scope>
    <source>
        <strain evidence="1">A8</strain>
    </source>
</reference>
<evidence type="ECO:0000313" key="2">
    <source>
        <dbReference type="Proteomes" id="UP000192491"/>
    </source>
</evidence>
<dbReference type="Proteomes" id="UP000192491">
    <property type="component" value="Unassembled WGS sequence"/>
</dbReference>
<name>A0A1Y1Q6S7_9GAMM</name>
<protein>
    <submittedName>
        <fullName evidence="1">Uncharacterized protein</fullName>
    </submittedName>
</protein>
<organism evidence="1 2">
    <name type="scientific">Thiothrix lacustris</name>
    <dbReference type="NCBI Taxonomy" id="525917"/>
    <lineage>
        <taxon>Bacteria</taxon>
        <taxon>Pseudomonadati</taxon>
        <taxon>Pseudomonadota</taxon>
        <taxon>Gammaproteobacteria</taxon>
        <taxon>Thiotrichales</taxon>
        <taxon>Thiotrichaceae</taxon>
        <taxon>Thiothrix</taxon>
    </lineage>
</organism>
<accession>A0A1Y1Q6S7</accession>
<proteinExistence type="predicted"/>